<keyword evidence="1" id="KW-0175">Coiled coil</keyword>
<dbReference type="KEGG" id="fvr:FVEG_09270"/>
<feature type="region of interest" description="Disordered" evidence="2">
    <location>
        <begin position="293"/>
        <end position="328"/>
    </location>
</feature>
<dbReference type="STRING" id="334819.W7MQC9"/>
<proteinExistence type="predicted"/>
<keyword evidence="4" id="KW-1185">Reference proteome</keyword>
<reference evidence="3 4" key="1">
    <citation type="journal article" date="2010" name="Nature">
        <title>Comparative genomics reveals mobile pathogenicity chromosomes in Fusarium.</title>
        <authorList>
            <person name="Ma L.J."/>
            <person name="van der Does H.C."/>
            <person name="Borkovich K.A."/>
            <person name="Coleman J.J."/>
            <person name="Daboussi M.J."/>
            <person name="Di Pietro A."/>
            <person name="Dufresne M."/>
            <person name="Freitag M."/>
            <person name="Grabherr M."/>
            <person name="Henrissat B."/>
            <person name="Houterman P.M."/>
            <person name="Kang S."/>
            <person name="Shim W.B."/>
            <person name="Woloshuk C."/>
            <person name="Xie X."/>
            <person name="Xu J.R."/>
            <person name="Antoniw J."/>
            <person name="Baker S.E."/>
            <person name="Bluhm B.H."/>
            <person name="Breakspear A."/>
            <person name="Brown D.W."/>
            <person name="Butchko R.A."/>
            <person name="Chapman S."/>
            <person name="Coulson R."/>
            <person name="Coutinho P.M."/>
            <person name="Danchin E.G."/>
            <person name="Diener A."/>
            <person name="Gale L.R."/>
            <person name="Gardiner D.M."/>
            <person name="Goff S."/>
            <person name="Hammond-Kosack K.E."/>
            <person name="Hilburn K."/>
            <person name="Hua-Van A."/>
            <person name="Jonkers W."/>
            <person name="Kazan K."/>
            <person name="Kodira C.D."/>
            <person name="Koehrsen M."/>
            <person name="Kumar L."/>
            <person name="Lee Y.H."/>
            <person name="Li L."/>
            <person name="Manners J.M."/>
            <person name="Miranda-Saavedra D."/>
            <person name="Mukherjee M."/>
            <person name="Park G."/>
            <person name="Park J."/>
            <person name="Park S.Y."/>
            <person name="Proctor R.H."/>
            <person name="Regev A."/>
            <person name="Ruiz-Roldan M.C."/>
            <person name="Sain D."/>
            <person name="Sakthikumar S."/>
            <person name="Sykes S."/>
            <person name="Schwartz D.C."/>
            <person name="Turgeon B.G."/>
            <person name="Wapinski I."/>
            <person name="Yoder O."/>
            <person name="Young S."/>
            <person name="Zeng Q."/>
            <person name="Zhou S."/>
            <person name="Galagan J."/>
            <person name="Cuomo C.A."/>
            <person name="Kistler H.C."/>
            <person name="Rep M."/>
        </authorList>
    </citation>
    <scope>NUCLEOTIDE SEQUENCE [LARGE SCALE GENOMIC DNA]</scope>
    <source>
        <strain evidence="4">M3125 / FGSC 7600</strain>
    </source>
</reference>
<dbReference type="AlphaFoldDB" id="W7MQC9"/>
<evidence type="ECO:0000256" key="1">
    <source>
        <dbReference type="SAM" id="Coils"/>
    </source>
</evidence>
<dbReference type="VEuPathDB" id="FungiDB:FVEG_09270"/>
<evidence type="ECO:0000313" key="3">
    <source>
        <dbReference type="EMBL" id="EWG49909.1"/>
    </source>
</evidence>
<gene>
    <name evidence="3" type="ORF">FVEG_09270</name>
</gene>
<dbReference type="GeneID" id="30066939"/>
<dbReference type="Proteomes" id="UP000009096">
    <property type="component" value="Chromosome 5"/>
</dbReference>
<accession>W7MQC9</accession>
<feature type="compositionally biased region" description="Polar residues" evidence="2">
    <location>
        <begin position="293"/>
        <end position="308"/>
    </location>
</feature>
<dbReference type="EMBL" id="CM000582">
    <property type="protein sequence ID" value="EWG49909.1"/>
    <property type="molecule type" value="Genomic_DNA"/>
</dbReference>
<feature type="coiled-coil region" evidence="1">
    <location>
        <begin position="179"/>
        <end position="255"/>
    </location>
</feature>
<name>W7MQC9_GIBM7</name>
<evidence type="ECO:0000313" key="4">
    <source>
        <dbReference type="Proteomes" id="UP000009096"/>
    </source>
</evidence>
<dbReference type="EMBL" id="DS022253">
    <property type="protein sequence ID" value="EWG49909.1"/>
    <property type="molecule type" value="Genomic_DNA"/>
</dbReference>
<protein>
    <submittedName>
        <fullName evidence="3">Uncharacterized protein</fullName>
    </submittedName>
</protein>
<dbReference type="RefSeq" id="XP_018756100.1">
    <property type="nucleotide sequence ID" value="XM_018898251.1"/>
</dbReference>
<evidence type="ECO:0000256" key="2">
    <source>
        <dbReference type="SAM" id="MobiDB-lite"/>
    </source>
</evidence>
<organism evidence="3 4">
    <name type="scientific">Gibberella moniliformis (strain M3125 / FGSC 7600)</name>
    <name type="common">Maize ear and stalk rot fungus</name>
    <name type="synonym">Fusarium verticillioides</name>
    <dbReference type="NCBI Taxonomy" id="334819"/>
    <lineage>
        <taxon>Eukaryota</taxon>
        <taxon>Fungi</taxon>
        <taxon>Dikarya</taxon>
        <taxon>Ascomycota</taxon>
        <taxon>Pezizomycotina</taxon>
        <taxon>Sordariomycetes</taxon>
        <taxon>Hypocreomycetidae</taxon>
        <taxon>Hypocreales</taxon>
        <taxon>Nectriaceae</taxon>
        <taxon>Fusarium</taxon>
        <taxon>Fusarium fujikuroi species complex</taxon>
    </lineage>
</organism>
<sequence length="328" mass="37604">MEPTGATYVLTAAQFEQQITQHGGDIAWRRAQVDRVLASFEEAKGIMSIDGVRELHKYLESGKWIQHCTNVGQHPVYKRFAGTDGNGLKSLFYPHFFVIQAVFVMNGRETGSAIERMYQELSRHWLMDITPDVTFYPRLADPERERQLILGNIRGACVPSERQFNKRKEGKHKELSVHLEAAAKLSAEIQDEDEELEQELQEEIQNRRNTERSKQALQNRLEQRIDQLQDAQAQLQEISHKLVESRQHAKGLQNQLGQMQTFITQHQQISMQISQLETQRNNRSVMMQQCINTMARQSSSRLEGSSAATKRPAAESAHGEGSKRPRQN</sequence>
<dbReference type="OrthoDB" id="5102578at2759"/>
<feature type="compositionally biased region" description="Basic and acidic residues" evidence="2">
    <location>
        <begin position="317"/>
        <end position="328"/>
    </location>
</feature>